<dbReference type="Pfam" id="PF03352">
    <property type="entry name" value="Adenine_glyco"/>
    <property type="match status" value="2"/>
</dbReference>
<feature type="binding site" evidence="1">
    <location>
        <position position="121"/>
    </location>
    <ligand>
        <name>Zn(2+)</name>
        <dbReference type="ChEBI" id="CHEBI:29105"/>
    </ligand>
</feature>
<feature type="compositionally biased region" description="Low complexity" evidence="2">
    <location>
        <begin position="47"/>
        <end position="57"/>
    </location>
</feature>
<dbReference type="InterPro" id="IPR005019">
    <property type="entry name" value="Adenine_glyco"/>
</dbReference>
<reference evidence="3" key="1">
    <citation type="submission" date="2021-05" db="UniProtKB">
        <authorList>
            <consortium name="EnsemblPlants"/>
        </authorList>
    </citation>
    <scope>IDENTIFICATION</scope>
    <source>
        <strain evidence="3">subsp. malaccensis</strain>
    </source>
</reference>
<organism evidence="3 4">
    <name type="scientific">Musa acuminata subsp. malaccensis</name>
    <name type="common">Wild banana</name>
    <name type="synonym">Musa malaccensis</name>
    <dbReference type="NCBI Taxonomy" id="214687"/>
    <lineage>
        <taxon>Eukaryota</taxon>
        <taxon>Viridiplantae</taxon>
        <taxon>Streptophyta</taxon>
        <taxon>Embryophyta</taxon>
        <taxon>Tracheophyta</taxon>
        <taxon>Spermatophyta</taxon>
        <taxon>Magnoliopsida</taxon>
        <taxon>Liliopsida</taxon>
        <taxon>Zingiberales</taxon>
        <taxon>Musaceae</taxon>
        <taxon>Musa</taxon>
    </lineage>
</organism>
<dbReference type="EnsemblPlants" id="Ma09_t19850.2">
    <property type="protein sequence ID" value="Ma09_p19850.2"/>
    <property type="gene ID" value="Ma09_g19850"/>
</dbReference>
<accession>A0A804KLJ9</accession>
<dbReference type="Gramene" id="Ma09_t19850.2">
    <property type="protein sequence ID" value="Ma09_p19850.2"/>
    <property type="gene ID" value="Ma09_g19850"/>
</dbReference>
<feature type="region of interest" description="Disordered" evidence="2">
    <location>
        <begin position="1"/>
        <end position="57"/>
    </location>
</feature>
<evidence type="ECO:0000313" key="3">
    <source>
        <dbReference type="EnsemblPlants" id="Ma09_p19850.2"/>
    </source>
</evidence>
<dbReference type="InterPro" id="IPR011257">
    <property type="entry name" value="DNA_glycosylase"/>
</dbReference>
<keyword evidence="1" id="KW-0862">Zinc</keyword>
<keyword evidence="4" id="KW-1185">Reference proteome</keyword>
<dbReference type="SUPFAM" id="SSF48150">
    <property type="entry name" value="DNA-glycosylase"/>
    <property type="match status" value="1"/>
</dbReference>
<dbReference type="PANTHER" id="PTHR31116:SF25">
    <property type="entry name" value="DNA GLYCOSYLASE SUPERFAMILY PROTEIN"/>
    <property type="match status" value="1"/>
</dbReference>
<feature type="binding site" evidence="1">
    <location>
        <position position="257"/>
    </location>
    <ligand>
        <name>Zn(2+)</name>
        <dbReference type="ChEBI" id="CHEBI:29105"/>
    </ligand>
</feature>
<feature type="compositionally biased region" description="Basic residues" evidence="2">
    <location>
        <begin position="15"/>
        <end position="26"/>
    </location>
</feature>
<evidence type="ECO:0000313" key="4">
    <source>
        <dbReference type="Proteomes" id="UP000012960"/>
    </source>
</evidence>
<sequence>MESRSESKTNSNPRQVRRHSAAKSRVSRPMECARKKETLQLDRNVSEDGSSTSESSCGLSVLKAGRFETRKRQSRVKPVKVVSQGVGEAVVVPQLQLERTIGKRRCTWITPFSEPLYVSFHDEEWGLPAYDDQNLFELLSLSAALSEFSWPTILNMREKFSGSLLSEQKMRAVVENARQILKVIEEFGSFSNYCWSFVNHKPVVNGFRYARQVPVKSPKAEIISKDLMRRGFHCVGPTIIYSFMQAAGIVNDHLSSCFRFTDCNGSCYNQLNMKAEATSLAKTLNQSCTLQA</sequence>
<feature type="binding site" evidence="1">
    <location>
        <position position="253"/>
    </location>
    <ligand>
        <name>Zn(2+)</name>
        <dbReference type="ChEBI" id="CHEBI:29105"/>
    </ligand>
</feature>
<protein>
    <recommendedName>
        <fullName evidence="5">DNA-3-methyladenine glycosylase I</fullName>
    </recommendedName>
</protein>
<dbReference type="PANTHER" id="PTHR31116">
    <property type="entry name" value="OS04G0501200 PROTEIN"/>
    <property type="match status" value="1"/>
</dbReference>
<proteinExistence type="predicted"/>
<keyword evidence="1" id="KW-0479">Metal-binding</keyword>
<evidence type="ECO:0000256" key="2">
    <source>
        <dbReference type="SAM" id="MobiDB-lite"/>
    </source>
</evidence>
<name>A0A804KLJ9_MUSAM</name>
<dbReference type="AlphaFoldDB" id="A0A804KLJ9"/>
<dbReference type="GO" id="GO:0046872">
    <property type="term" value="F:metal ion binding"/>
    <property type="evidence" value="ECO:0007669"/>
    <property type="project" value="UniProtKB-KW"/>
</dbReference>
<dbReference type="GO" id="GO:0006284">
    <property type="term" value="P:base-excision repair"/>
    <property type="evidence" value="ECO:0007669"/>
    <property type="project" value="InterPro"/>
</dbReference>
<evidence type="ECO:0000256" key="1">
    <source>
        <dbReference type="PIRSR" id="PIRSR605019-1"/>
    </source>
</evidence>
<dbReference type="Gene3D" id="1.10.340.30">
    <property type="entry name" value="Hypothetical protein, domain 2"/>
    <property type="match status" value="2"/>
</dbReference>
<feature type="compositionally biased region" description="Basic and acidic residues" evidence="2">
    <location>
        <begin position="31"/>
        <end position="46"/>
    </location>
</feature>
<dbReference type="GO" id="GO:0008725">
    <property type="term" value="F:DNA-3-methyladenine glycosylase activity"/>
    <property type="evidence" value="ECO:0007669"/>
    <property type="project" value="InterPro"/>
</dbReference>
<evidence type="ECO:0008006" key="5">
    <source>
        <dbReference type="Google" id="ProtNLM"/>
    </source>
</evidence>
<feature type="binding site" evidence="1">
    <location>
        <position position="106"/>
    </location>
    <ligand>
        <name>Zn(2+)</name>
        <dbReference type="ChEBI" id="CHEBI:29105"/>
    </ligand>
</feature>
<dbReference type="Proteomes" id="UP000012960">
    <property type="component" value="Unplaced"/>
</dbReference>